<feature type="region of interest" description="Disordered" evidence="6">
    <location>
        <begin position="1"/>
        <end position="64"/>
    </location>
</feature>
<reference evidence="7 8" key="1">
    <citation type="submission" date="2024-01" db="EMBL/GenBank/DDBJ databases">
        <title>Genome assemblies of Stephania.</title>
        <authorList>
            <person name="Yang L."/>
        </authorList>
    </citation>
    <scope>NUCLEOTIDE SEQUENCE [LARGE SCALE GENOMIC DNA]</scope>
    <source>
        <strain evidence="7">YNDBR</strain>
        <tissue evidence="7">Leaf</tissue>
    </source>
</reference>
<dbReference type="EC" id="2.4.1.-" evidence="5"/>
<evidence type="ECO:0000256" key="2">
    <source>
        <dbReference type="ARBA" id="ARBA00022676"/>
    </source>
</evidence>
<protein>
    <recommendedName>
        <fullName evidence="5">Glycosyltransferase</fullName>
        <ecNumber evidence="5">2.4.1.-</ecNumber>
    </recommendedName>
</protein>
<dbReference type="PANTHER" id="PTHR48048">
    <property type="entry name" value="GLYCOSYLTRANSFERASE"/>
    <property type="match status" value="1"/>
</dbReference>
<evidence type="ECO:0000256" key="1">
    <source>
        <dbReference type="ARBA" id="ARBA00009995"/>
    </source>
</evidence>
<keyword evidence="3 4" id="KW-0808">Transferase</keyword>
<feature type="region of interest" description="Disordered" evidence="6">
    <location>
        <begin position="387"/>
        <end position="416"/>
    </location>
</feature>
<dbReference type="FunFam" id="3.40.50.2000:FF:000020">
    <property type="entry name" value="Glycosyltransferase"/>
    <property type="match status" value="1"/>
</dbReference>
<name>A0AAP0IUZ4_9MAGN</name>
<feature type="compositionally biased region" description="Low complexity" evidence="6">
    <location>
        <begin position="29"/>
        <end position="49"/>
    </location>
</feature>
<evidence type="ECO:0000256" key="4">
    <source>
        <dbReference type="RuleBase" id="RU003718"/>
    </source>
</evidence>
<dbReference type="Proteomes" id="UP001420932">
    <property type="component" value="Unassembled WGS sequence"/>
</dbReference>
<evidence type="ECO:0000313" key="8">
    <source>
        <dbReference type="Proteomes" id="UP001420932"/>
    </source>
</evidence>
<evidence type="ECO:0000313" key="7">
    <source>
        <dbReference type="EMBL" id="KAK9121247.1"/>
    </source>
</evidence>
<feature type="compositionally biased region" description="Pro residues" evidence="6">
    <location>
        <begin position="15"/>
        <end position="28"/>
    </location>
</feature>
<dbReference type="GO" id="GO:0035251">
    <property type="term" value="F:UDP-glucosyltransferase activity"/>
    <property type="evidence" value="ECO:0007669"/>
    <property type="project" value="InterPro"/>
</dbReference>
<keyword evidence="2 4" id="KW-0328">Glycosyltransferase</keyword>
<evidence type="ECO:0000256" key="3">
    <source>
        <dbReference type="ARBA" id="ARBA00022679"/>
    </source>
</evidence>
<gene>
    <name evidence="7" type="ORF">Syun_018864</name>
</gene>
<dbReference type="SUPFAM" id="SSF53756">
    <property type="entry name" value="UDP-Glycosyltransferase/glycogen phosphorylase"/>
    <property type="match status" value="1"/>
</dbReference>
<accession>A0AAP0IUZ4</accession>
<dbReference type="InterPro" id="IPR050481">
    <property type="entry name" value="UDP-glycosyltransf_plant"/>
</dbReference>
<keyword evidence="8" id="KW-1185">Reference proteome</keyword>
<comment type="caution">
    <text evidence="7">The sequence shown here is derived from an EMBL/GenBank/DDBJ whole genome shotgun (WGS) entry which is preliminary data.</text>
</comment>
<dbReference type="Gene3D" id="3.40.50.2000">
    <property type="entry name" value="Glycogen Phosphorylase B"/>
    <property type="match status" value="2"/>
</dbReference>
<dbReference type="PANTHER" id="PTHR48048:SF30">
    <property type="entry name" value="GLYCOSYLTRANSFERASE"/>
    <property type="match status" value="1"/>
</dbReference>
<sequence length="416" mass="45878">MSPKPHPSFTSTTSPPSPSLSTPPPPTTKPSHLSCSASTTPTSTTPSSPFLEVPPSAPSSSTSSAMSHSMSLANWAWIHTFISLRAASLGIFLYFPTLHNTTTKSFREIDNDTLDVPELPPIPGKDMPNPVLDRFDKAYEGFLYMSMEMPKSKGIIINTFQSLEQRALKAIGEGLYFHTPPPIHCVGPLIASADHNEGREEEKQCLAWLDSQPTRSVVFLCFGSLGLFSKEQLGEIAIGLERSEQRFLWVVRSPPLDEQMKRLLVAPPEPTLQNLLPEGFLDRTKDRGLVVKTWAPQVKVLNHESIGGFVTHCGWNSILEALCAGVPMVAWPLYAEQRFNRVVMVEEMKLCLSMEELEGSDGLVSAEEIERKVRQVLMDSQLRERTMKARESAKAALSDGGSSLKGLDELAKSWTS</sequence>
<dbReference type="InterPro" id="IPR002213">
    <property type="entry name" value="UDP_glucos_trans"/>
</dbReference>
<dbReference type="CDD" id="cd03784">
    <property type="entry name" value="GT1_Gtf-like"/>
    <property type="match status" value="1"/>
</dbReference>
<feature type="compositionally biased region" description="Basic and acidic residues" evidence="6">
    <location>
        <begin position="406"/>
        <end position="416"/>
    </location>
</feature>
<organism evidence="7 8">
    <name type="scientific">Stephania yunnanensis</name>
    <dbReference type="NCBI Taxonomy" id="152371"/>
    <lineage>
        <taxon>Eukaryota</taxon>
        <taxon>Viridiplantae</taxon>
        <taxon>Streptophyta</taxon>
        <taxon>Embryophyta</taxon>
        <taxon>Tracheophyta</taxon>
        <taxon>Spermatophyta</taxon>
        <taxon>Magnoliopsida</taxon>
        <taxon>Ranunculales</taxon>
        <taxon>Menispermaceae</taxon>
        <taxon>Menispermoideae</taxon>
        <taxon>Cissampelideae</taxon>
        <taxon>Stephania</taxon>
    </lineage>
</organism>
<dbReference type="Pfam" id="PF00201">
    <property type="entry name" value="UDPGT"/>
    <property type="match status" value="1"/>
</dbReference>
<dbReference type="PROSITE" id="PS00375">
    <property type="entry name" value="UDPGT"/>
    <property type="match status" value="1"/>
</dbReference>
<dbReference type="AlphaFoldDB" id="A0AAP0IUZ4"/>
<comment type="similarity">
    <text evidence="1 4">Belongs to the UDP-glycosyltransferase family.</text>
</comment>
<dbReference type="EMBL" id="JBBNAF010000008">
    <property type="protein sequence ID" value="KAK9121247.1"/>
    <property type="molecule type" value="Genomic_DNA"/>
</dbReference>
<proteinExistence type="inferred from homology"/>
<evidence type="ECO:0000256" key="5">
    <source>
        <dbReference type="RuleBase" id="RU362057"/>
    </source>
</evidence>
<evidence type="ECO:0000256" key="6">
    <source>
        <dbReference type="SAM" id="MobiDB-lite"/>
    </source>
</evidence>
<dbReference type="InterPro" id="IPR035595">
    <property type="entry name" value="UDP_glycos_trans_CS"/>
</dbReference>